<sequence>MGYPQKFDIKENDFSKINIKLPINKTDGKNITTDNYFDEIISELSPFGKKKNVSQIFQIVEFYLSFPANRDATIDFNGKSTNYENLFKEILVNRKHLNQHEQMFYTRLLISKDRNPNKTFKDIYSKVYIKLFPGDQPEQYGQIDRYELIIEKKDITPTKLNLIEKNFLEEYEKSKLKKENYSLYVFFVGNAPKSSKDRKFDLINNYIYFEYTEVRETNYDSF</sequence>
<evidence type="ECO:0000313" key="1">
    <source>
        <dbReference type="EMBL" id="RRJ89528.1"/>
    </source>
</evidence>
<accession>A0A3P3W514</accession>
<dbReference type="AlphaFoldDB" id="A0A3P3W514"/>
<name>A0A3P3W514_9FLAO</name>
<evidence type="ECO:0000313" key="2">
    <source>
        <dbReference type="Proteomes" id="UP000275719"/>
    </source>
</evidence>
<organism evidence="1 2">
    <name type="scientific">Paenimyroides tangerinum</name>
    <dbReference type="NCBI Taxonomy" id="2488728"/>
    <lineage>
        <taxon>Bacteria</taxon>
        <taxon>Pseudomonadati</taxon>
        <taxon>Bacteroidota</taxon>
        <taxon>Flavobacteriia</taxon>
        <taxon>Flavobacteriales</taxon>
        <taxon>Flavobacteriaceae</taxon>
        <taxon>Paenimyroides</taxon>
    </lineage>
</organism>
<keyword evidence="2" id="KW-1185">Reference proteome</keyword>
<protein>
    <submittedName>
        <fullName evidence="1">Uncharacterized protein</fullName>
    </submittedName>
</protein>
<proteinExistence type="predicted"/>
<comment type="caution">
    <text evidence="1">The sequence shown here is derived from an EMBL/GenBank/DDBJ whole genome shotgun (WGS) entry which is preliminary data.</text>
</comment>
<dbReference type="EMBL" id="RQVQ01000026">
    <property type="protein sequence ID" value="RRJ89528.1"/>
    <property type="molecule type" value="Genomic_DNA"/>
</dbReference>
<gene>
    <name evidence="1" type="ORF">EG240_11400</name>
</gene>
<dbReference type="OrthoDB" id="1328047at2"/>
<reference evidence="1 2" key="1">
    <citation type="submission" date="2018-11" db="EMBL/GenBank/DDBJ databases">
        <title>Flavobacterium sp. nov., YIM 102701-2 draft genome.</title>
        <authorList>
            <person name="Li G."/>
            <person name="Jiang Y."/>
        </authorList>
    </citation>
    <scope>NUCLEOTIDE SEQUENCE [LARGE SCALE GENOMIC DNA]</scope>
    <source>
        <strain evidence="1 2">YIM 102701-2</strain>
    </source>
</reference>
<dbReference type="RefSeq" id="WP_125019520.1">
    <property type="nucleotide sequence ID" value="NZ_RQVQ01000026.1"/>
</dbReference>
<dbReference type="Proteomes" id="UP000275719">
    <property type="component" value="Unassembled WGS sequence"/>
</dbReference>